<proteinExistence type="predicted"/>
<dbReference type="EMBL" id="JAUSQM010000001">
    <property type="protein sequence ID" value="MDP9820514.1"/>
    <property type="molecule type" value="Genomic_DNA"/>
</dbReference>
<dbReference type="SUPFAM" id="SSF57783">
    <property type="entry name" value="Zinc beta-ribbon"/>
    <property type="match status" value="1"/>
</dbReference>
<evidence type="ECO:0000256" key="4">
    <source>
        <dbReference type="SAM" id="MobiDB-lite"/>
    </source>
</evidence>
<evidence type="ECO:0000256" key="1">
    <source>
        <dbReference type="ARBA" id="ARBA00022723"/>
    </source>
</evidence>
<feature type="transmembrane region" description="Helical" evidence="5">
    <location>
        <begin position="13"/>
        <end position="32"/>
    </location>
</feature>
<keyword evidence="3" id="KW-0862">Zinc</keyword>
<evidence type="ECO:0000256" key="5">
    <source>
        <dbReference type="SAM" id="Phobius"/>
    </source>
</evidence>
<name>A0ABT9NJU4_9ACTN</name>
<feature type="region of interest" description="Disordered" evidence="4">
    <location>
        <begin position="127"/>
        <end position="160"/>
    </location>
</feature>
<evidence type="ECO:0000256" key="2">
    <source>
        <dbReference type="ARBA" id="ARBA00022771"/>
    </source>
</evidence>
<evidence type="ECO:0000313" key="8">
    <source>
        <dbReference type="Proteomes" id="UP001240447"/>
    </source>
</evidence>
<dbReference type="Pfam" id="PF01807">
    <property type="entry name" value="Zn_ribbon_DnaG"/>
    <property type="match status" value="1"/>
</dbReference>
<gene>
    <name evidence="7" type="ORF">J2S59_000323</name>
</gene>
<keyword evidence="5" id="KW-0472">Membrane</keyword>
<dbReference type="PANTHER" id="PTHR30313:SF2">
    <property type="entry name" value="DNA PRIMASE"/>
    <property type="match status" value="1"/>
</dbReference>
<comment type="caution">
    <text evidence="7">The sequence shown here is derived from an EMBL/GenBank/DDBJ whole genome shotgun (WGS) entry which is preliminary data.</text>
</comment>
<reference evidence="7 8" key="1">
    <citation type="submission" date="2023-07" db="EMBL/GenBank/DDBJ databases">
        <title>Sequencing the genomes of 1000 actinobacteria strains.</title>
        <authorList>
            <person name="Klenk H.-P."/>
        </authorList>
    </citation>
    <scope>NUCLEOTIDE SEQUENCE [LARGE SCALE GENOMIC DNA]</scope>
    <source>
        <strain evidence="7 8">GD13</strain>
    </source>
</reference>
<keyword evidence="1" id="KW-0479">Metal-binding</keyword>
<dbReference type="PANTHER" id="PTHR30313">
    <property type="entry name" value="DNA PRIMASE"/>
    <property type="match status" value="1"/>
</dbReference>
<sequence>MSRLWVWRETARIIGWPLTLLLSPQFVFNLLFPSDRSHMAYQAPPKFDILAVIEHYGARVLSGNGEWRKATCPIHEDSNPSASVNEDEGYFRCHGCDFSGDAIDVISDKEGLDFRASLAFAKEHFGDGATSAPQQSSSLMPKRTSSKQGRRNWTPPWGRF</sequence>
<evidence type="ECO:0000256" key="3">
    <source>
        <dbReference type="ARBA" id="ARBA00022833"/>
    </source>
</evidence>
<dbReference type="InterPro" id="IPR050219">
    <property type="entry name" value="DnaG_primase"/>
</dbReference>
<dbReference type="SMART" id="SM00400">
    <property type="entry name" value="ZnF_CHCC"/>
    <property type="match status" value="1"/>
</dbReference>
<accession>A0ABT9NJU4</accession>
<organism evidence="7 8">
    <name type="scientific">Nocardioides massiliensis</name>
    <dbReference type="NCBI Taxonomy" id="1325935"/>
    <lineage>
        <taxon>Bacteria</taxon>
        <taxon>Bacillati</taxon>
        <taxon>Actinomycetota</taxon>
        <taxon>Actinomycetes</taxon>
        <taxon>Propionibacteriales</taxon>
        <taxon>Nocardioidaceae</taxon>
        <taxon>Nocardioides</taxon>
    </lineage>
</organism>
<keyword evidence="2" id="KW-0863">Zinc-finger</keyword>
<feature type="domain" description="Zinc finger CHC2-type" evidence="6">
    <location>
        <begin position="68"/>
        <end position="122"/>
    </location>
</feature>
<dbReference type="InterPro" id="IPR002694">
    <property type="entry name" value="Znf_CHC2"/>
</dbReference>
<dbReference type="Proteomes" id="UP001240447">
    <property type="component" value="Unassembled WGS sequence"/>
</dbReference>
<keyword evidence="5" id="KW-1133">Transmembrane helix</keyword>
<dbReference type="RefSeq" id="WP_068119312.1">
    <property type="nucleotide sequence ID" value="NZ_CCXJ01000178.1"/>
</dbReference>
<evidence type="ECO:0000313" key="7">
    <source>
        <dbReference type="EMBL" id="MDP9820514.1"/>
    </source>
</evidence>
<keyword evidence="8" id="KW-1185">Reference proteome</keyword>
<dbReference type="InterPro" id="IPR036977">
    <property type="entry name" value="DNA_primase_Znf_CHC2"/>
</dbReference>
<dbReference type="Gene3D" id="3.90.580.10">
    <property type="entry name" value="Zinc finger, CHC2-type domain"/>
    <property type="match status" value="1"/>
</dbReference>
<evidence type="ECO:0000259" key="6">
    <source>
        <dbReference type="SMART" id="SM00400"/>
    </source>
</evidence>
<keyword evidence="5" id="KW-0812">Transmembrane</keyword>
<protein>
    <recommendedName>
        <fullName evidence="6">Zinc finger CHC2-type domain-containing protein</fullName>
    </recommendedName>
</protein>